<accession>A0A0W0WD35</accession>
<dbReference type="PANTHER" id="PTHR33055">
    <property type="entry name" value="TRANSPOSASE FOR INSERTION SEQUENCE ELEMENT IS1111A"/>
    <property type="match status" value="1"/>
</dbReference>
<dbReference type="EMBL" id="LNYH01000033">
    <property type="protein sequence ID" value="KTD30249.1"/>
    <property type="molecule type" value="Genomic_DNA"/>
</dbReference>
<feature type="domain" description="Transposase IS116/IS110/IS902 C-terminal" evidence="1">
    <location>
        <begin position="7"/>
        <end position="89"/>
    </location>
</feature>
<dbReference type="GO" id="GO:0006313">
    <property type="term" value="P:DNA transposition"/>
    <property type="evidence" value="ECO:0007669"/>
    <property type="project" value="InterPro"/>
</dbReference>
<comment type="caution">
    <text evidence="2">The sequence shown here is derived from an EMBL/GenBank/DDBJ whole genome shotgun (WGS) entry which is preliminary data.</text>
</comment>
<dbReference type="Proteomes" id="UP000054761">
    <property type="component" value="Unassembled WGS sequence"/>
</dbReference>
<keyword evidence="3" id="KW-1185">Reference proteome</keyword>
<dbReference type="RefSeq" id="WP_156411795.1">
    <property type="nucleotide sequence ID" value="NZ_LNYH01000033.1"/>
</dbReference>
<dbReference type="PATRIC" id="fig|454.4.peg.815"/>
<dbReference type="Pfam" id="PF02371">
    <property type="entry name" value="Transposase_20"/>
    <property type="match status" value="1"/>
</dbReference>
<gene>
    <name evidence="2" type="ORF">Lisr_0758</name>
</gene>
<proteinExistence type="predicted"/>
<dbReference type="AlphaFoldDB" id="A0A0W0WD35"/>
<dbReference type="InterPro" id="IPR003346">
    <property type="entry name" value="Transposase_20"/>
</dbReference>
<dbReference type="GO" id="GO:0004803">
    <property type="term" value="F:transposase activity"/>
    <property type="evidence" value="ECO:0007669"/>
    <property type="project" value="InterPro"/>
</dbReference>
<dbReference type="InterPro" id="IPR047650">
    <property type="entry name" value="Transpos_IS110"/>
</dbReference>
<dbReference type="PANTHER" id="PTHR33055:SF13">
    <property type="entry name" value="TRANSPOSASE"/>
    <property type="match status" value="1"/>
</dbReference>
<evidence type="ECO:0000313" key="3">
    <source>
        <dbReference type="Proteomes" id="UP000054761"/>
    </source>
</evidence>
<dbReference type="GO" id="GO:0003677">
    <property type="term" value="F:DNA binding"/>
    <property type="evidence" value="ECO:0007669"/>
    <property type="project" value="InterPro"/>
</dbReference>
<sequence length="128" mass="13797">VLREKKAILKTIPGIGDIIANELLVLLPELGSLTRRKIASLAGLAPKANDSGQFSGYRCIGYGRCGIKPILFLAAMAARNSNSSLKSFYNQLISSGKKKMVALTALMRKIIVIANARIRDFNSGLFCA</sequence>
<organism evidence="2 3">
    <name type="scientific">Legionella israelensis</name>
    <dbReference type="NCBI Taxonomy" id="454"/>
    <lineage>
        <taxon>Bacteria</taxon>
        <taxon>Pseudomonadati</taxon>
        <taxon>Pseudomonadota</taxon>
        <taxon>Gammaproteobacteria</taxon>
        <taxon>Legionellales</taxon>
        <taxon>Legionellaceae</taxon>
        <taxon>Legionella</taxon>
    </lineage>
</organism>
<evidence type="ECO:0000313" key="2">
    <source>
        <dbReference type="EMBL" id="KTD30249.1"/>
    </source>
</evidence>
<name>A0A0W0WD35_9GAMM</name>
<protein>
    <submittedName>
        <fullName evidence="2">Transposase IS116/IS110/IS902 family protein</fullName>
    </submittedName>
</protein>
<feature type="non-terminal residue" evidence="2">
    <location>
        <position position="1"/>
    </location>
</feature>
<evidence type="ECO:0000259" key="1">
    <source>
        <dbReference type="Pfam" id="PF02371"/>
    </source>
</evidence>
<reference evidence="2 3" key="1">
    <citation type="submission" date="2015-11" db="EMBL/GenBank/DDBJ databases">
        <title>Genomic analysis of 38 Legionella species identifies large and diverse effector repertoires.</title>
        <authorList>
            <person name="Burstein D."/>
            <person name="Amaro F."/>
            <person name="Zusman T."/>
            <person name="Lifshitz Z."/>
            <person name="Cohen O."/>
            <person name="Gilbert J.A."/>
            <person name="Pupko T."/>
            <person name="Shuman H.A."/>
            <person name="Segal G."/>
        </authorList>
    </citation>
    <scope>NUCLEOTIDE SEQUENCE [LARGE SCALE GENOMIC DNA]</scope>
    <source>
        <strain evidence="2 3">Bercovier 4</strain>
    </source>
</reference>